<dbReference type="Gene3D" id="1.50.10.10">
    <property type="match status" value="1"/>
</dbReference>
<dbReference type="PRINTS" id="PR01950">
    <property type="entry name" value="LANCSUPER"/>
</dbReference>
<organism evidence="2 3">
    <name type="scientific">Micromonospora vulcania</name>
    <dbReference type="NCBI Taxonomy" id="1441873"/>
    <lineage>
        <taxon>Bacteria</taxon>
        <taxon>Bacillati</taxon>
        <taxon>Actinomycetota</taxon>
        <taxon>Actinomycetes</taxon>
        <taxon>Micromonosporales</taxon>
        <taxon>Micromonosporaceae</taxon>
        <taxon>Micromonospora</taxon>
    </lineage>
</organism>
<dbReference type="SUPFAM" id="SSF158745">
    <property type="entry name" value="LanC-like"/>
    <property type="match status" value="1"/>
</dbReference>
<evidence type="ECO:0000259" key="1">
    <source>
        <dbReference type="Pfam" id="PF13575"/>
    </source>
</evidence>
<proteinExistence type="predicted"/>
<dbReference type="Pfam" id="PF05147">
    <property type="entry name" value="LANC_like"/>
    <property type="match status" value="1"/>
</dbReference>
<dbReference type="InterPro" id="IPR012341">
    <property type="entry name" value="6hp_glycosidase-like_sf"/>
</dbReference>
<comment type="caution">
    <text evidence="2">The sequence shown here is derived from an EMBL/GenBank/DDBJ whole genome shotgun (WGS) entry which is preliminary data.</text>
</comment>
<evidence type="ECO:0000313" key="2">
    <source>
        <dbReference type="EMBL" id="MFC5924162.1"/>
    </source>
</evidence>
<dbReference type="PIRSF" id="PIRSF037228">
    <property type="entry name" value="Lant_mod_RumM"/>
    <property type="match status" value="1"/>
</dbReference>
<reference evidence="3" key="1">
    <citation type="journal article" date="2019" name="Int. J. Syst. Evol. Microbiol.">
        <title>The Global Catalogue of Microorganisms (GCM) 10K type strain sequencing project: providing services to taxonomists for standard genome sequencing and annotation.</title>
        <authorList>
            <consortium name="The Broad Institute Genomics Platform"/>
            <consortium name="The Broad Institute Genome Sequencing Center for Infectious Disease"/>
            <person name="Wu L."/>
            <person name="Ma J."/>
        </authorList>
    </citation>
    <scope>NUCLEOTIDE SEQUENCE [LARGE SCALE GENOMIC DNA]</scope>
    <source>
        <strain evidence="3">CGMCC 4.7144</strain>
    </source>
</reference>
<dbReference type="Proteomes" id="UP001596226">
    <property type="component" value="Unassembled WGS sequence"/>
</dbReference>
<accession>A0ABW1H6U2</accession>
<sequence>MLEQILDAPEWWRGVTRDQRGDGALSLTDEQRDYGRRRQEAWRGGYILRGQEISLDRWKRLGLTEERILGLLAEPAESIAGRLPDRPPWLEVIGEAWRRFGSARPEELPGFDRMGEDDHDHDGQHHEAANEAFLHLIAPLLAWGQDELGNRVAALSAHHGYGDRLPAAHPLLHPPVGRLMHMIISVMILEVNVARMEGRLSGTTPSERMASFIEQIREPDNALRVLAEYPVLARELVLCVQTAVNVRAEFVARLLVDLPVLRRTFGGSWQGLADLAEVSFGAGDTHRGGRTVAILTFTDGRKLVYKPRSLGVEVHFNQLVDWLNTNGLRHQLRPLRVLDRGEYGWVEHVAVAPCQDEEQVDRFFWRQGSYLALFYALCGSDMHLENVIASGEHPVLVDLEAIFQVRPRVDVEEALPLVLGEAPRVVRDSVLRVGLLPERMITADESGVYDAEVSGLAGGGGQLSPGRMPTYVDSGTDDVRVVRERREMPETENRARLDGRPVHALAYVETLAAGFEECYRIISTHRDELLADDGLIASFRDDEVRFIPRATMTYARVQSESWHPDLLRDSLDREIFFEVLSSGFVDLPDRELLLASEQRQLADQDVPSFHTTPSSTDLYDGYGVVTRDFLESSGLAAVRARIGDMSEKDLRRQLWCIRASMSGLTVGAPRPELVESKVLPDAPLDVDLAMRAARTVADQLLEAALVVDGEAPSWLSVNFVGDRFWSVGHAGIDLYTGVPGVALFLAQFGALTGESRFRRPAEQIAQQLVDVTAKLAVSADRSAQLPIGGFGELGGLVYVLSRLGELWQEPALLDAARQAMAMCRVRFADDKVLDVIGGTAGAALAISALHLADPHDETLDALRAAGARLVDQAIEVPGGTAWQTDFEQTQPVLGFSHGASGIAYALARIAEVTGDGRCTDRCAEALRFERHHLSPERRNWPDLREISGPGAFMDAWCHGAAGIGMARAALLDFPGLASSHGLIREDLEIAAGRVRDDLVVDGRYAGTGNDSICHGDLGLVETLLVAGPALGEPEFPLVGRRCARVIAEEVVAGRPRPGVPQSVSTPGLLMGLAGIGYGLLRTAMPQRVPNVLLLEPASRGGEPDPRS</sequence>
<dbReference type="InterPro" id="IPR017146">
    <property type="entry name" value="Lanti_2_LanM"/>
</dbReference>
<dbReference type="RefSeq" id="WP_377510290.1">
    <property type="nucleotide sequence ID" value="NZ_JBHSQS010000006.1"/>
</dbReference>
<feature type="domain" description="Lantibiotic biosynthesis protein dehydration" evidence="1">
    <location>
        <begin position="229"/>
        <end position="611"/>
    </location>
</feature>
<dbReference type="SMART" id="SM01260">
    <property type="entry name" value="LANC_like"/>
    <property type="match status" value="1"/>
</dbReference>
<gene>
    <name evidence="2" type="ORF">ACFQGL_12490</name>
</gene>
<dbReference type="NCBIfam" id="TIGR03897">
    <property type="entry name" value="lanti_2_LanM"/>
    <property type="match status" value="1"/>
</dbReference>
<dbReference type="InterPro" id="IPR025410">
    <property type="entry name" value="Lant_dehyd"/>
</dbReference>
<protein>
    <submittedName>
        <fullName evidence="2">Type 2 lanthipeptide synthetase LanM family protein</fullName>
    </submittedName>
</protein>
<name>A0ABW1H6U2_9ACTN</name>
<dbReference type="Pfam" id="PF13575">
    <property type="entry name" value="DUF4135"/>
    <property type="match status" value="1"/>
</dbReference>
<dbReference type="CDD" id="cd04792">
    <property type="entry name" value="LanM-like"/>
    <property type="match status" value="1"/>
</dbReference>
<dbReference type="InterPro" id="IPR007822">
    <property type="entry name" value="LANC-like"/>
</dbReference>
<keyword evidence="3" id="KW-1185">Reference proteome</keyword>
<evidence type="ECO:0000313" key="3">
    <source>
        <dbReference type="Proteomes" id="UP001596226"/>
    </source>
</evidence>
<dbReference type="EMBL" id="JBHSQS010000006">
    <property type="protein sequence ID" value="MFC5924162.1"/>
    <property type="molecule type" value="Genomic_DNA"/>
</dbReference>